<sequence length="103" mass="11214">MVMVVIVAAVTVVPSSSSSFTSVMMSIVTGVVAVTGLLTIPTHWLRIFLLRPTIIVTVVDARATIISIVAPFHYILATTTTTTTFHSLHVRSIRSKRSMTKCR</sequence>
<protein>
    <submittedName>
        <fullName evidence="2">Uncharacterized protein</fullName>
    </submittedName>
</protein>
<keyword evidence="1" id="KW-0812">Transmembrane</keyword>
<keyword evidence="1" id="KW-1133">Transmembrane helix</keyword>
<organism evidence="2">
    <name type="scientific">Anopheles darlingi</name>
    <name type="common">Mosquito</name>
    <dbReference type="NCBI Taxonomy" id="43151"/>
    <lineage>
        <taxon>Eukaryota</taxon>
        <taxon>Metazoa</taxon>
        <taxon>Ecdysozoa</taxon>
        <taxon>Arthropoda</taxon>
        <taxon>Hexapoda</taxon>
        <taxon>Insecta</taxon>
        <taxon>Pterygota</taxon>
        <taxon>Neoptera</taxon>
        <taxon>Endopterygota</taxon>
        <taxon>Diptera</taxon>
        <taxon>Nematocera</taxon>
        <taxon>Culicoidea</taxon>
        <taxon>Culicidae</taxon>
        <taxon>Anophelinae</taxon>
        <taxon>Anopheles</taxon>
    </lineage>
</organism>
<reference evidence="2" key="1">
    <citation type="submission" date="2018-01" db="EMBL/GenBank/DDBJ databases">
        <title>An insight into the sialome of Amazonian anophelines.</title>
        <authorList>
            <person name="Ribeiro J.M."/>
            <person name="Scarpassa V."/>
            <person name="Calvo E."/>
        </authorList>
    </citation>
    <scope>NUCLEOTIDE SEQUENCE</scope>
</reference>
<feature type="transmembrane region" description="Helical" evidence="1">
    <location>
        <begin position="27"/>
        <end position="45"/>
    </location>
</feature>
<name>A0A2M4DGG8_ANODA</name>
<evidence type="ECO:0000256" key="1">
    <source>
        <dbReference type="SAM" id="Phobius"/>
    </source>
</evidence>
<keyword evidence="1" id="KW-0472">Membrane</keyword>
<proteinExistence type="predicted"/>
<dbReference type="EMBL" id="GGFL01012496">
    <property type="protein sequence ID" value="MBW76674.1"/>
    <property type="molecule type" value="Transcribed_RNA"/>
</dbReference>
<accession>A0A2M4DGG8</accession>
<evidence type="ECO:0000313" key="2">
    <source>
        <dbReference type="EMBL" id="MBW76674.1"/>
    </source>
</evidence>
<dbReference type="AlphaFoldDB" id="A0A2M4DGG8"/>